<dbReference type="InterPro" id="IPR036047">
    <property type="entry name" value="F-box-like_dom_sf"/>
</dbReference>
<dbReference type="PROSITE" id="PS50181">
    <property type="entry name" value="FBOX"/>
    <property type="match status" value="1"/>
</dbReference>
<dbReference type="Proteomes" id="UP001151760">
    <property type="component" value="Unassembled WGS sequence"/>
</dbReference>
<organism evidence="2 3">
    <name type="scientific">Tanacetum coccineum</name>
    <dbReference type="NCBI Taxonomy" id="301880"/>
    <lineage>
        <taxon>Eukaryota</taxon>
        <taxon>Viridiplantae</taxon>
        <taxon>Streptophyta</taxon>
        <taxon>Embryophyta</taxon>
        <taxon>Tracheophyta</taxon>
        <taxon>Spermatophyta</taxon>
        <taxon>Magnoliopsida</taxon>
        <taxon>eudicotyledons</taxon>
        <taxon>Gunneridae</taxon>
        <taxon>Pentapetalae</taxon>
        <taxon>asterids</taxon>
        <taxon>campanulids</taxon>
        <taxon>Asterales</taxon>
        <taxon>Asteraceae</taxon>
        <taxon>Asteroideae</taxon>
        <taxon>Anthemideae</taxon>
        <taxon>Anthemidinae</taxon>
        <taxon>Tanacetum</taxon>
    </lineage>
</organism>
<dbReference type="SUPFAM" id="SSF81383">
    <property type="entry name" value="F-box domain"/>
    <property type="match status" value="1"/>
</dbReference>
<dbReference type="Gene3D" id="1.20.1280.50">
    <property type="match status" value="1"/>
</dbReference>
<protein>
    <submittedName>
        <fullName evidence="2">F-box domain containing protein</fullName>
    </submittedName>
</protein>
<dbReference type="EMBL" id="BQNB010011877">
    <property type="protein sequence ID" value="GJS96320.1"/>
    <property type="molecule type" value="Genomic_DNA"/>
</dbReference>
<comment type="caution">
    <text evidence="2">The sequence shown here is derived from an EMBL/GenBank/DDBJ whole genome shotgun (WGS) entry which is preliminary data.</text>
</comment>
<keyword evidence="3" id="KW-1185">Reference proteome</keyword>
<dbReference type="PANTHER" id="PTHR31215">
    <property type="entry name" value="OS05G0510400 PROTEIN-RELATED"/>
    <property type="match status" value="1"/>
</dbReference>
<evidence type="ECO:0000313" key="2">
    <source>
        <dbReference type="EMBL" id="GJS96320.1"/>
    </source>
</evidence>
<dbReference type="InterPro" id="IPR001810">
    <property type="entry name" value="F-box_dom"/>
</dbReference>
<accession>A0ABQ5A247</accession>
<reference evidence="2" key="2">
    <citation type="submission" date="2022-01" db="EMBL/GenBank/DDBJ databases">
        <authorList>
            <person name="Yamashiro T."/>
            <person name="Shiraishi A."/>
            <person name="Satake H."/>
            <person name="Nakayama K."/>
        </authorList>
    </citation>
    <scope>NUCLEOTIDE SEQUENCE</scope>
</reference>
<sequence length="361" mass="41461">MKKINKSTFDDLPDEIVLQILSKLSDLKTLCICELVSKRVYRTVLQVEAISFMSVTYPLVHPLDMSLIISFAFTLTESFKSVMLSLKKFTRVKSVRIQLASSYNNPLLFKWTIKFGNNLDSLLFLSPNSIYHNHVLYDKQNSHEEEDVDMKVKTMFLLLMDANISHGMLLCCIEHIPLLENISITDSSKRRMISYSGKKITEIRNSLNPPYETIEHMLLTHKHVLRNVGHCYVPLLKLPFSGFIMKEVTLSLWEREDLPDLNSLLKTGVLDDDFEDEEDGAYNEAMKEMLKELRRQMEMHIHVVLITARFEEKQPEEKTNTDCLVKEREKVHLGIKVGANITVTGVPGQEGAEGNVAEKKK</sequence>
<feature type="domain" description="F-box" evidence="1">
    <location>
        <begin position="6"/>
        <end position="55"/>
    </location>
</feature>
<evidence type="ECO:0000259" key="1">
    <source>
        <dbReference type="PROSITE" id="PS50181"/>
    </source>
</evidence>
<dbReference type="InterPro" id="IPR044809">
    <property type="entry name" value="AUF1-like"/>
</dbReference>
<name>A0ABQ5A247_9ASTR</name>
<proteinExistence type="predicted"/>
<dbReference type="CDD" id="cd09917">
    <property type="entry name" value="F-box_SF"/>
    <property type="match status" value="1"/>
</dbReference>
<gene>
    <name evidence="2" type="ORF">Tco_0803288</name>
</gene>
<reference evidence="2" key="1">
    <citation type="journal article" date="2022" name="Int. J. Mol. Sci.">
        <title>Draft Genome of Tanacetum Coccineum: Genomic Comparison of Closely Related Tanacetum-Family Plants.</title>
        <authorList>
            <person name="Yamashiro T."/>
            <person name="Shiraishi A."/>
            <person name="Nakayama K."/>
            <person name="Satake H."/>
        </authorList>
    </citation>
    <scope>NUCLEOTIDE SEQUENCE</scope>
</reference>
<evidence type="ECO:0000313" key="3">
    <source>
        <dbReference type="Proteomes" id="UP001151760"/>
    </source>
</evidence>
<dbReference type="Pfam" id="PF12937">
    <property type="entry name" value="F-box-like"/>
    <property type="match status" value="1"/>
</dbReference>